<dbReference type="AlphaFoldDB" id="A0A3N4M7Y2"/>
<evidence type="ECO:0000313" key="4">
    <source>
        <dbReference type="EMBL" id="RPD39428.1"/>
    </source>
</evidence>
<reference evidence="5" key="1">
    <citation type="submission" date="2018-11" db="EMBL/GenBank/DDBJ databases">
        <title>Chitinophaga lutea sp.nov., isolate from arsenic contaminated soil.</title>
        <authorList>
            <person name="Zong Y."/>
        </authorList>
    </citation>
    <scope>NUCLEOTIDE SEQUENCE [LARGE SCALE GENOMIC DNA]</scope>
    <source>
        <strain evidence="5">YLT18</strain>
    </source>
</reference>
<feature type="coiled-coil region" evidence="1">
    <location>
        <begin position="467"/>
        <end position="501"/>
    </location>
</feature>
<comment type="caution">
    <text evidence="4">The sequence shown here is derived from an EMBL/GenBank/DDBJ whole genome shotgun (WGS) entry which is preliminary data.</text>
</comment>
<sequence>MIFSTTIVPNHEISIGASPQNADLAIVPIDSSGTLGKLNQYVLEEYGYSAKDLPTEERLRNGFAAINTDGKKPILFVVTVNSEKTSINLETNLYNTLTEFQGWYRGKKVWIPLMGSGTGGLELVESFTITARAINKALENYPAKVSFILSLPDSPTGRKLFSELRVVTSNQHIEAKKFLSGFDCNFFLVGSFWGADNDQTERFIEKSIWEKGHDDETYSPIINDVRKGDILIIKSTFARNGISYLKIKAVGIVIENLLNGRELNVNWRIKGLSQDIQDLGHYRSTITQINLTDTITIFSNIDSRFWDLLSLTIDTNTATTQAPISLPAPNSRIAGLISDTEKGTDYLDISKDVTAFARVIAAKSFDPPLAIALLGKWGSGKSFFMRKLKQQVTEFSNFQASNLYCKGVAHIHFNAWSYMDANLWASIVSKIFEGLSEYISENSLPGKAKQEIEQELSSQLFITKEEIGILENKKDAVKKKISELEVKRTEINKTLESQINKVKSTTLWEILQTADKEFNARDKIVKALNENPSYVQSEADLKEIIPEKYWSNPEAAYQQIKSKYTFLREFFRNYWNLLWLAIILLVIGFIPPLLELSSDWIKRIDFLIPQATLSILVALGVIWKRAENIYNKLKPVIASFWTIKEDYERKVKEAVYKFEQDEKLLKFDIEKKKT</sequence>
<keyword evidence="2" id="KW-0812">Transmembrane</keyword>
<proteinExistence type="predicted"/>
<dbReference type="SUPFAM" id="SSF52540">
    <property type="entry name" value="P-loop containing nucleoside triphosphate hydrolases"/>
    <property type="match status" value="1"/>
</dbReference>
<evidence type="ECO:0000256" key="1">
    <source>
        <dbReference type="SAM" id="Coils"/>
    </source>
</evidence>
<accession>A0A3N4M7Y2</accession>
<protein>
    <recommendedName>
        <fullName evidence="3">KAP NTPase domain-containing protein</fullName>
    </recommendedName>
</protein>
<gene>
    <name evidence="4" type="ORF">EG028_20110</name>
</gene>
<dbReference type="Gene3D" id="3.40.50.300">
    <property type="entry name" value="P-loop containing nucleotide triphosphate hydrolases"/>
    <property type="match status" value="1"/>
</dbReference>
<keyword evidence="5" id="KW-1185">Reference proteome</keyword>
<dbReference type="Proteomes" id="UP000279089">
    <property type="component" value="Unassembled WGS sequence"/>
</dbReference>
<dbReference type="OrthoDB" id="88903at2"/>
<evidence type="ECO:0000256" key="2">
    <source>
        <dbReference type="SAM" id="Phobius"/>
    </source>
</evidence>
<evidence type="ECO:0000259" key="3">
    <source>
        <dbReference type="Pfam" id="PF07693"/>
    </source>
</evidence>
<feature type="domain" description="KAP NTPase" evidence="3">
    <location>
        <begin position="355"/>
        <end position="498"/>
    </location>
</feature>
<feature type="transmembrane region" description="Helical" evidence="2">
    <location>
        <begin position="574"/>
        <end position="594"/>
    </location>
</feature>
<dbReference type="EMBL" id="RMBX01000011">
    <property type="protein sequence ID" value="RPD39428.1"/>
    <property type="molecule type" value="Genomic_DNA"/>
</dbReference>
<evidence type="ECO:0000313" key="5">
    <source>
        <dbReference type="Proteomes" id="UP000279089"/>
    </source>
</evidence>
<dbReference type="Pfam" id="PF07693">
    <property type="entry name" value="KAP_NTPase"/>
    <property type="match status" value="1"/>
</dbReference>
<keyword evidence="2" id="KW-1133">Transmembrane helix</keyword>
<keyword evidence="2" id="KW-0472">Membrane</keyword>
<keyword evidence="1" id="KW-0175">Coiled coil</keyword>
<dbReference type="InterPro" id="IPR011646">
    <property type="entry name" value="KAP_P-loop"/>
</dbReference>
<organism evidence="4 5">
    <name type="scientific">Chitinophaga barathri</name>
    <dbReference type="NCBI Taxonomy" id="1647451"/>
    <lineage>
        <taxon>Bacteria</taxon>
        <taxon>Pseudomonadati</taxon>
        <taxon>Bacteroidota</taxon>
        <taxon>Chitinophagia</taxon>
        <taxon>Chitinophagales</taxon>
        <taxon>Chitinophagaceae</taxon>
        <taxon>Chitinophaga</taxon>
    </lineage>
</organism>
<dbReference type="RefSeq" id="WP_120518071.1">
    <property type="nucleotide sequence ID" value="NZ_QXZY01000011.1"/>
</dbReference>
<name>A0A3N4M7Y2_9BACT</name>
<dbReference type="InterPro" id="IPR027417">
    <property type="entry name" value="P-loop_NTPase"/>
</dbReference>
<feature type="transmembrane region" description="Helical" evidence="2">
    <location>
        <begin position="606"/>
        <end position="623"/>
    </location>
</feature>